<feature type="transmembrane region" description="Helical" evidence="1">
    <location>
        <begin position="97"/>
        <end position="119"/>
    </location>
</feature>
<dbReference type="InParanoid" id="Q9X1Y6"/>
<sequence length="222" mass="25363">MCVEGLIGDFFRLIIKNWYFSLPAALFLMFAARYVEHIAFAVIGFVIGINFVFPLLSNIEFLKSYLTNENVKVVVLVATGVLTAVVLYVLYRYLVFLAALVTVTFVAYYVINFLVSSFNLQSVQYMNWITFGLSVFIGLLAGLTAYRKEKEFARILSVVVGAAIFSVLVLFYLSGLFGVEFKPESLFANKMMIFFYVSLFLLFLFLSAWFTFRKRSYQKTSS</sequence>
<feature type="transmembrane region" description="Helical" evidence="1">
    <location>
        <begin position="153"/>
        <end position="173"/>
    </location>
</feature>
<dbReference type="PATRIC" id="fig|243274.5.peg.1675"/>
<dbReference type="EnsemblBacteria" id="AAD36723">
    <property type="protein sequence ID" value="AAD36723"/>
    <property type="gene ID" value="TM_1656"/>
</dbReference>
<keyword evidence="1" id="KW-1133">Transmembrane helix</keyword>
<dbReference type="PIR" id="E72228">
    <property type="entry name" value="E72228"/>
</dbReference>
<keyword evidence="1" id="KW-0472">Membrane</keyword>
<name>Q9X1Y6_THEMA</name>
<keyword evidence="1" id="KW-0812">Transmembrane</keyword>
<dbReference type="EMBL" id="AE000512">
    <property type="protein sequence ID" value="AAD36723.1"/>
    <property type="molecule type" value="Genomic_DNA"/>
</dbReference>
<gene>
    <name evidence="2" type="ordered locus">TM_1656</name>
</gene>
<protein>
    <recommendedName>
        <fullName evidence="4">DUF4203 domain-containing protein</fullName>
    </recommendedName>
</protein>
<dbReference type="Proteomes" id="UP000008183">
    <property type="component" value="Chromosome"/>
</dbReference>
<dbReference type="OrthoDB" id="37556at2"/>
<reference evidence="2 3" key="1">
    <citation type="journal article" date="1999" name="Nature">
        <title>Evidence for lateral gene transfer between Archaea and Bacteria from genome sequence of Thermotoga maritima.</title>
        <authorList>
            <person name="Nelson K.E."/>
            <person name="Clayton R.A."/>
            <person name="Gill S.R."/>
            <person name="Gwinn M.L."/>
            <person name="Dodson R.J."/>
            <person name="Haft D.H."/>
            <person name="Hickey E.K."/>
            <person name="Peterson J.D."/>
            <person name="Nelson W.C."/>
            <person name="Ketchum K.A."/>
            <person name="McDonald L."/>
            <person name="Utterback T.R."/>
            <person name="Malek J.A."/>
            <person name="Linher K.D."/>
            <person name="Garrett M.M."/>
            <person name="Stewart A.M."/>
            <person name="Cotton M.D."/>
            <person name="Pratt M.S."/>
            <person name="Phillips C.A."/>
            <person name="Richardson D."/>
            <person name="Heidelberg J."/>
            <person name="Sutton G.G."/>
            <person name="Fleischmann R.D."/>
            <person name="White O."/>
            <person name="Salzberg S.L."/>
            <person name="Smith H.O."/>
            <person name="Venter J.C."/>
            <person name="Fraser C.M."/>
        </authorList>
    </citation>
    <scope>NUCLEOTIDE SEQUENCE [LARGE SCALE GENOMIC DNA]</scope>
    <source>
        <strain evidence="3">ATCC 43589 / DSM 3109 / JCM 10099 / NBRC 100826 / MSB8</strain>
    </source>
</reference>
<feature type="transmembrane region" description="Helical" evidence="1">
    <location>
        <begin position="71"/>
        <end position="90"/>
    </location>
</feature>
<feature type="transmembrane region" description="Helical" evidence="1">
    <location>
        <begin position="193"/>
        <end position="212"/>
    </location>
</feature>
<feature type="transmembrane region" description="Helical" evidence="1">
    <location>
        <begin position="38"/>
        <end position="59"/>
    </location>
</feature>
<evidence type="ECO:0000256" key="1">
    <source>
        <dbReference type="SAM" id="Phobius"/>
    </source>
</evidence>
<dbReference type="AlphaFoldDB" id="Q9X1Y6"/>
<keyword evidence="3" id="KW-1185">Reference proteome</keyword>
<evidence type="ECO:0000313" key="3">
    <source>
        <dbReference type="Proteomes" id="UP000008183"/>
    </source>
</evidence>
<accession>Q9X1Y6</accession>
<dbReference type="PaxDb" id="243274-THEMA_05965"/>
<proteinExistence type="predicted"/>
<feature type="transmembrane region" description="Helical" evidence="1">
    <location>
        <begin position="125"/>
        <end position="146"/>
    </location>
</feature>
<feature type="transmembrane region" description="Helical" evidence="1">
    <location>
        <begin position="13"/>
        <end position="31"/>
    </location>
</feature>
<evidence type="ECO:0008006" key="4">
    <source>
        <dbReference type="Google" id="ProtNLM"/>
    </source>
</evidence>
<organism evidence="2 3">
    <name type="scientific">Thermotoga maritima (strain ATCC 43589 / DSM 3109 / JCM 10099 / NBRC 100826 / MSB8)</name>
    <dbReference type="NCBI Taxonomy" id="243274"/>
    <lineage>
        <taxon>Bacteria</taxon>
        <taxon>Thermotogati</taxon>
        <taxon>Thermotogota</taxon>
        <taxon>Thermotogae</taxon>
        <taxon>Thermotogales</taxon>
        <taxon>Thermotogaceae</taxon>
        <taxon>Thermotoga</taxon>
    </lineage>
</organism>
<dbReference type="KEGG" id="tma:TM1656"/>
<evidence type="ECO:0000313" key="2">
    <source>
        <dbReference type="EMBL" id="AAD36723.1"/>
    </source>
</evidence>